<name>A0A251SD80_HELAN</name>
<gene>
    <name evidence="2" type="ORF">HannXRQ_Chr15g0494971</name>
</gene>
<dbReference type="PROSITE" id="PS50878">
    <property type="entry name" value="RT_POL"/>
    <property type="match status" value="1"/>
</dbReference>
<keyword evidence="2" id="KW-0548">Nucleotidyltransferase</keyword>
<reference evidence="3" key="1">
    <citation type="journal article" date="2017" name="Nature">
        <title>The sunflower genome provides insights into oil metabolism, flowering and Asterid evolution.</title>
        <authorList>
            <person name="Badouin H."/>
            <person name="Gouzy J."/>
            <person name="Grassa C.J."/>
            <person name="Murat F."/>
            <person name="Staton S.E."/>
            <person name="Cottret L."/>
            <person name="Lelandais-Briere C."/>
            <person name="Owens G.L."/>
            <person name="Carrere S."/>
            <person name="Mayjonade B."/>
            <person name="Legrand L."/>
            <person name="Gill N."/>
            <person name="Kane N.C."/>
            <person name="Bowers J.E."/>
            <person name="Hubner S."/>
            <person name="Bellec A."/>
            <person name="Berard A."/>
            <person name="Berges H."/>
            <person name="Blanchet N."/>
            <person name="Boniface M.C."/>
            <person name="Brunel D."/>
            <person name="Catrice O."/>
            <person name="Chaidir N."/>
            <person name="Claudel C."/>
            <person name="Donnadieu C."/>
            <person name="Faraut T."/>
            <person name="Fievet G."/>
            <person name="Helmstetter N."/>
            <person name="King M."/>
            <person name="Knapp S.J."/>
            <person name="Lai Z."/>
            <person name="Le Paslier M.C."/>
            <person name="Lippi Y."/>
            <person name="Lorenzon L."/>
            <person name="Mandel J.R."/>
            <person name="Marage G."/>
            <person name="Marchand G."/>
            <person name="Marquand E."/>
            <person name="Bret-Mestries E."/>
            <person name="Morien E."/>
            <person name="Nambeesan S."/>
            <person name="Nguyen T."/>
            <person name="Pegot-Espagnet P."/>
            <person name="Pouilly N."/>
            <person name="Raftis F."/>
            <person name="Sallet E."/>
            <person name="Schiex T."/>
            <person name="Thomas J."/>
            <person name="Vandecasteele C."/>
            <person name="Vares D."/>
            <person name="Vear F."/>
            <person name="Vautrin S."/>
            <person name="Crespi M."/>
            <person name="Mangin B."/>
            <person name="Burke J.M."/>
            <person name="Salse J."/>
            <person name="Munos S."/>
            <person name="Vincourt P."/>
            <person name="Rieseberg L.H."/>
            <person name="Langlade N.B."/>
        </authorList>
    </citation>
    <scope>NUCLEOTIDE SEQUENCE [LARGE SCALE GENOMIC DNA]</scope>
    <source>
        <strain evidence="3">cv. SF193</strain>
    </source>
</reference>
<dbReference type="CDD" id="cd01650">
    <property type="entry name" value="RT_nLTR_like"/>
    <property type="match status" value="1"/>
</dbReference>
<dbReference type="STRING" id="4232.A0A251SD80"/>
<sequence length="1001" mass="115040">MYLTTSDHCPCILKIPKGEVSKRRSFKFANFLTHKPEFLEIVKRVWEIGIDGVQQFWVVKKLRLMKAPLRALLFKQGNLHRNVSMIRTKLDVVQSRIDMDPLNVELRTEEAAINRDYQAACLDEERFLKQKSKVDWLHAGDMNTAFFHSSLKARNHISRINAIKDSSGDVFEGEDVPKALIQHYEKFLGCRGDIGSSPTADMFSATLNSDIANHMVRQVTADEVRKAMFSIGINKAPGPDGYTSAFYKGAWTVIGEDVSNAIIDFFSTGKLLRELNHTVIVLVPKVATPSNVTDYRPIACCNVLYKCISKILADRIKGALDTIVNINQSAFVPGRKISDNILLTQELMHNYHRNVGPPRCAFKVDIQKAYDTVDWRFLRAVLLGFGFHDKMVSWIMTCVSTPTFSVCVNGDIHGYFRGERGLRQGDPLSPYLFTLVMEILTGVLHHETRLDSSFRFHNRCEKQQIVNLCFADDLFLFARGDVSSARCIMSSLTKFTNMSGLVPSIQKSTIFFCNVPQHVKTAILNVMPFVEGSLPVRYLGVPLISTRLLYKDCSVLVEKLDKRISNWKNRLLSFAGRLQLIVSVLSSMHVYWSSVFILPTRVIHDLEARMRNFLWSQDNSFRKGRAKVSWKSVCTPKYEGGLGIRRIGDFNKALMANHVWGILTKRKSLWVDWVHDYKLKGKSFWIVRVPTNCCWSWRKILQLRPIIRNYIWTSLGDGSSTSAWYDTWSALGPLGNFLSPRTITNAGFRLDSSVAEINIEGVWQWPTAWRDLYPVLNQLDPIQPIVSKKDSVKWRDGDVMRDVSASCIWESLRYSVTEVNWTEIVWFAQCIPKHSFLMWLIMRNKLLTQDIILQWDISRRKNMNMLCCLLCYQNHDSHKHLFFECKYSTQVWNMVRVKAGMDNIGSKWEDIVARLQLNSHSKSVNDYVSRLVVAASAYLTWQERNARIFKNQMRPPEKIYDLIIETVRYKIMGVKLKRNDRVRRLLGEWGIPDANTNGDGD</sequence>
<dbReference type="OMA" id="WTEIANT"/>
<dbReference type="GO" id="GO:0003964">
    <property type="term" value="F:RNA-directed DNA polymerase activity"/>
    <property type="evidence" value="ECO:0007669"/>
    <property type="project" value="UniProtKB-KW"/>
</dbReference>
<dbReference type="FunCoup" id="A0A251SD80">
    <property type="interactions" value="7"/>
</dbReference>
<dbReference type="Proteomes" id="UP000215914">
    <property type="component" value="Chromosome 15"/>
</dbReference>
<accession>A0A251SD80</accession>
<dbReference type="InterPro" id="IPR000477">
    <property type="entry name" value="RT_dom"/>
</dbReference>
<proteinExistence type="predicted"/>
<dbReference type="PANTHER" id="PTHR33116:SF84">
    <property type="entry name" value="RNA-DIRECTED DNA POLYMERASE"/>
    <property type="match status" value="1"/>
</dbReference>
<dbReference type="InterPro" id="IPR043502">
    <property type="entry name" value="DNA/RNA_pol_sf"/>
</dbReference>
<protein>
    <submittedName>
        <fullName evidence="2">Putative reverse transcriptase domain, Reverse transcriptase zinc-binding domain protein</fullName>
    </submittedName>
</protein>
<evidence type="ECO:0000259" key="1">
    <source>
        <dbReference type="PROSITE" id="PS50878"/>
    </source>
</evidence>
<dbReference type="Pfam" id="PF13966">
    <property type="entry name" value="zf-RVT"/>
    <property type="match status" value="1"/>
</dbReference>
<evidence type="ECO:0000313" key="3">
    <source>
        <dbReference type="Proteomes" id="UP000215914"/>
    </source>
</evidence>
<dbReference type="OrthoDB" id="1938625at2759"/>
<organism evidence="2 3">
    <name type="scientific">Helianthus annuus</name>
    <name type="common">Common sunflower</name>
    <dbReference type="NCBI Taxonomy" id="4232"/>
    <lineage>
        <taxon>Eukaryota</taxon>
        <taxon>Viridiplantae</taxon>
        <taxon>Streptophyta</taxon>
        <taxon>Embryophyta</taxon>
        <taxon>Tracheophyta</taxon>
        <taxon>Spermatophyta</taxon>
        <taxon>Magnoliopsida</taxon>
        <taxon>eudicotyledons</taxon>
        <taxon>Gunneridae</taxon>
        <taxon>Pentapetalae</taxon>
        <taxon>asterids</taxon>
        <taxon>campanulids</taxon>
        <taxon>Asterales</taxon>
        <taxon>Asteraceae</taxon>
        <taxon>Asteroideae</taxon>
        <taxon>Heliantheae alliance</taxon>
        <taxon>Heliantheae</taxon>
        <taxon>Helianthus</taxon>
    </lineage>
</organism>
<dbReference type="Pfam" id="PF00078">
    <property type="entry name" value="RVT_1"/>
    <property type="match status" value="1"/>
</dbReference>
<dbReference type="AlphaFoldDB" id="A0A251SD80"/>
<dbReference type="InterPro" id="IPR026960">
    <property type="entry name" value="RVT-Znf"/>
</dbReference>
<keyword evidence="3" id="KW-1185">Reference proteome</keyword>
<feature type="domain" description="Reverse transcriptase" evidence="1">
    <location>
        <begin position="264"/>
        <end position="543"/>
    </location>
</feature>
<keyword evidence="2" id="KW-0695">RNA-directed DNA polymerase</keyword>
<keyword evidence="2" id="KW-0808">Transferase</keyword>
<evidence type="ECO:0000313" key="2">
    <source>
        <dbReference type="EMBL" id="OTF96511.1"/>
    </source>
</evidence>
<dbReference type="InParanoid" id="A0A251SD80"/>
<dbReference type="PANTHER" id="PTHR33116">
    <property type="entry name" value="REVERSE TRANSCRIPTASE ZINC-BINDING DOMAIN-CONTAINING PROTEIN-RELATED-RELATED"/>
    <property type="match status" value="1"/>
</dbReference>
<dbReference type="SUPFAM" id="SSF56672">
    <property type="entry name" value="DNA/RNA polymerases"/>
    <property type="match status" value="1"/>
</dbReference>
<dbReference type="EMBL" id="CM007904">
    <property type="protein sequence ID" value="OTF96511.1"/>
    <property type="molecule type" value="Genomic_DNA"/>
</dbReference>